<protein>
    <submittedName>
        <fullName evidence="2">Avirulence protein (Avh)</fullName>
    </submittedName>
</protein>
<feature type="signal peptide" evidence="1">
    <location>
        <begin position="1"/>
        <end position="19"/>
    </location>
</feature>
<organism evidence="2 3">
    <name type="scientific">Phytophthora palmivora</name>
    <dbReference type="NCBI Taxonomy" id="4796"/>
    <lineage>
        <taxon>Eukaryota</taxon>
        <taxon>Sar</taxon>
        <taxon>Stramenopiles</taxon>
        <taxon>Oomycota</taxon>
        <taxon>Peronosporomycetes</taxon>
        <taxon>Peronosporales</taxon>
        <taxon>Peronosporaceae</taxon>
        <taxon>Phytophthora</taxon>
    </lineage>
</organism>
<dbReference type="OrthoDB" id="128293at2759"/>
<sequence length="234" mass="26333">MHLLYGVLIWAAISTHTCATMSITNPNVIDTVPRVGADNRILRVGATIETDDEERLALPKVPSSFTSWFTGNAASKIMPAITSKLATTDDELLNLLNKGVLPTDVFRGTLKLDRVDDLFTDPKLNTWVNYLNDFNTKYPEQKTTMLKTLTENFGDAKLTVMINAATKNAKTKVMAENLQAAQLNQWLIDKKPPHQMYFSLGLKAEKNFVLTDTFKTWAKYNKMYNSAKKQGTMY</sequence>
<proteinExistence type="predicted"/>
<feature type="chain" id="PRO_5015191962" evidence="1">
    <location>
        <begin position="20"/>
        <end position="234"/>
    </location>
</feature>
<dbReference type="AlphaFoldDB" id="A0A2P4Y8I4"/>
<evidence type="ECO:0000313" key="3">
    <source>
        <dbReference type="Proteomes" id="UP000237271"/>
    </source>
</evidence>
<gene>
    <name evidence="2" type="ORF">PHPALM_8968</name>
</gene>
<accession>A0A2P4Y8I4</accession>
<keyword evidence="1" id="KW-0732">Signal</keyword>
<evidence type="ECO:0000313" key="2">
    <source>
        <dbReference type="EMBL" id="POM74121.1"/>
    </source>
</evidence>
<dbReference type="EMBL" id="NCKW01004929">
    <property type="protein sequence ID" value="POM74121.1"/>
    <property type="molecule type" value="Genomic_DNA"/>
</dbReference>
<dbReference type="Proteomes" id="UP000237271">
    <property type="component" value="Unassembled WGS sequence"/>
</dbReference>
<evidence type="ECO:0000256" key="1">
    <source>
        <dbReference type="SAM" id="SignalP"/>
    </source>
</evidence>
<comment type="caution">
    <text evidence="2">The sequence shown here is derived from an EMBL/GenBank/DDBJ whole genome shotgun (WGS) entry which is preliminary data.</text>
</comment>
<reference evidence="2 3" key="1">
    <citation type="journal article" date="2017" name="Genome Biol. Evol.">
        <title>Phytophthora megakarya and P. palmivora, closely related causal agents of cacao black pod rot, underwent increases in genome sizes and gene numbers by different mechanisms.</title>
        <authorList>
            <person name="Ali S.S."/>
            <person name="Shao J."/>
            <person name="Lary D.J."/>
            <person name="Kronmiller B."/>
            <person name="Shen D."/>
            <person name="Strem M.D."/>
            <person name="Amoako-Attah I."/>
            <person name="Akrofi A.Y."/>
            <person name="Begoude B.A."/>
            <person name="Ten Hoopen G.M."/>
            <person name="Coulibaly K."/>
            <person name="Kebe B.I."/>
            <person name="Melnick R.L."/>
            <person name="Guiltinan M.J."/>
            <person name="Tyler B.M."/>
            <person name="Meinhardt L.W."/>
            <person name="Bailey B.A."/>
        </authorList>
    </citation>
    <scope>NUCLEOTIDE SEQUENCE [LARGE SCALE GENOMIC DNA]</scope>
    <source>
        <strain evidence="3">sbr112.9</strain>
    </source>
</reference>
<name>A0A2P4Y8I4_9STRA</name>
<keyword evidence="3" id="KW-1185">Reference proteome</keyword>